<evidence type="ECO:0000256" key="2">
    <source>
        <dbReference type="PIRNR" id="PIRNR006221"/>
    </source>
</evidence>
<sequence length="292" mass="33170">MIPDSLRDHLATQLDTSIEGCAAVSGGCIANGCRLETGQGSYFLKWGEENVARTFPGEAAGLDALRRAAESISVPDVVETEPPSDQRPGFLLLQWINAGRQGRRFWETFGRGLAEMHRSTEKQYGFDRSNYIGRLPQENDWEHDWITFFRKHRLEPQVERARADDRWEAEWDEYLDALFLNLSDLLPAQPPASILHGDLWKGNFMVTATGEPAVIDPATYYGHREADLAMTELFGGFDTRFYDAYNEAWPVEDGYETRRDVYNLYHLINHLNHFGESYAGSVRKTLSALATV</sequence>
<dbReference type="InterPro" id="IPR016477">
    <property type="entry name" value="Fructo-/Ketosamine-3-kinase"/>
</dbReference>
<dbReference type="EMBL" id="PDEQ01000004">
    <property type="protein sequence ID" value="PEN13580.1"/>
    <property type="molecule type" value="Genomic_DNA"/>
</dbReference>
<organism evidence="3 4">
    <name type="scientific">Longibacter salinarum</name>
    <dbReference type="NCBI Taxonomy" id="1850348"/>
    <lineage>
        <taxon>Bacteria</taxon>
        <taxon>Pseudomonadati</taxon>
        <taxon>Rhodothermota</taxon>
        <taxon>Rhodothermia</taxon>
        <taxon>Rhodothermales</taxon>
        <taxon>Salisaetaceae</taxon>
        <taxon>Longibacter</taxon>
    </lineage>
</organism>
<name>A0A2A8CY75_9BACT</name>
<dbReference type="Gene3D" id="3.90.1200.10">
    <property type="match status" value="1"/>
</dbReference>
<dbReference type="Pfam" id="PF03881">
    <property type="entry name" value="Fructosamin_kin"/>
    <property type="match status" value="1"/>
</dbReference>
<dbReference type="OrthoDB" id="5291879at2"/>
<dbReference type="PANTHER" id="PTHR12149:SF8">
    <property type="entry name" value="PROTEIN-RIBULOSAMINE 3-KINASE"/>
    <property type="match status" value="1"/>
</dbReference>
<gene>
    <name evidence="3" type="ORF">CRI94_09745</name>
</gene>
<reference evidence="3 4" key="1">
    <citation type="submission" date="2017-10" db="EMBL/GenBank/DDBJ databases">
        <title>Draft genome of Longibacter Salinarum.</title>
        <authorList>
            <person name="Goh K.M."/>
            <person name="Shamsir M.S."/>
            <person name="Lim S.W."/>
        </authorList>
    </citation>
    <scope>NUCLEOTIDE SEQUENCE [LARGE SCALE GENOMIC DNA]</scope>
    <source>
        <strain evidence="3 4">KCTC 52045</strain>
    </source>
</reference>
<comment type="similarity">
    <text evidence="1 2">Belongs to the fructosamine kinase family.</text>
</comment>
<keyword evidence="2 3" id="KW-0418">Kinase</keyword>
<evidence type="ECO:0000313" key="3">
    <source>
        <dbReference type="EMBL" id="PEN13580.1"/>
    </source>
</evidence>
<protein>
    <submittedName>
        <fullName evidence="3">Fructosamine kinase</fullName>
    </submittedName>
</protein>
<accession>A0A2A8CY75</accession>
<evidence type="ECO:0000313" key="4">
    <source>
        <dbReference type="Proteomes" id="UP000220102"/>
    </source>
</evidence>
<keyword evidence="2" id="KW-0808">Transferase</keyword>
<dbReference type="PANTHER" id="PTHR12149">
    <property type="entry name" value="FRUCTOSAMINE 3 KINASE-RELATED PROTEIN"/>
    <property type="match status" value="1"/>
</dbReference>
<dbReference type="Proteomes" id="UP000220102">
    <property type="component" value="Unassembled WGS sequence"/>
</dbReference>
<dbReference type="InterPro" id="IPR011009">
    <property type="entry name" value="Kinase-like_dom_sf"/>
</dbReference>
<dbReference type="AlphaFoldDB" id="A0A2A8CY75"/>
<evidence type="ECO:0000256" key="1">
    <source>
        <dbReference type="ARBA" id="ARBA00009460"/>
    </source>
</evidence>
<keyword evidence="4" id="KW-1185">Reference proteome</keyword>
<dbReference type="SUPFAM" id="SSF56112">
    <property type="entry name" value="Protein kinase-like (PK-like)"/>
    <property type="match status" value="1"/>
</dbReference>
<dbReference type="GO" id="GO:0016301">
    <property type="term" value="F:kinase activity"/>
    <property type="evidence" value="ECO:0007669"/>
    <property type="project" value="UniProtKB-UniRule"/>
</dbReference>
<comment type="caution">
    <text evidence="3">The sequence shown here is derived from an EMBL/GenBank/DDBJ whole genome shotgun (WGS) entry which is preliminary data.</text>
</comment>
<proteinExistence type="inferred from homology"/>
<dbReference type="Gene3D" id="3.30.200.20">
    <property type="entry name" value="Phosphorylase Kinase, domain 1"/>
    <property type="match status" value="1"/>
</dbReference>
<dbReference type="PIRSF" id="PIRSF006221">
    <property type="entry name" value="Ketosamine-3-kinase"/>
    <property type="match status" value="1"/>
</dbReference>